<accession>A0A2P2JZ86</accession>
<keyword evidence="1" id="KW-1133">Transmembrane helix</keyword>
<dbReference type="EMBL" id="GGEC01018306">
    <property type="protein sequence ID" value="MBW98789.1"/>
    <property type="molecule type" value="Transcribed_RNA"/>
</dbReference>
<organism evidence="2">
    <name type="scientific">Rhizophora mucronata</name>
    <name type="common">Asiatic mangrove</name>
    <dbReference type="NCBI Taxonomy" id="61149"/>
    <lineage>
        <taxon>Eukaryota</taxon>
        <taxon>Viridiplantae</taxon>
        <taxon>Streptophyta</taxon>
        <taxon>Embryophyta</taxon>
        <taxon>Tracheophyta</taxon>
        <taxon>Spermatophyta</taxon>
        <taxon>Magnoliopsida</taxon>
        <taxon>eudicotyledons</taxon>
        <taxon>Gunneridae</taxon>
        <taxon>Pentapetalae</taxon>
        <taxon>rosids</taxon>
        <taxon>fabids</taxon>
        <taxon>Malpighiales</taxon>
        <taxon>Rhizophoraceae</taxon>
        <taxon>Rhizophora</taxon>
    </lineage>
</organism>
<proteinExistence type="predicted"/>
<evidence type="ECO:0000313" key="2">
    <source>
        <dbReference type="EMBL" id="MBW98789.1"/>
    </source>
</evidence>
<sequence length="31" mass="3612">MGSVISWRRGLTVFWRLLGAVWVVSKLMLFC</sequence>
<keyword evidence="1" id="KW-0812">Transmembrane</keyword>
<dbReference type="AlphaFoldDB" id="A0A2P2JZ86"/>
<reference evidence="2" key="1">
    <citation type="submission" date="2018-02" db="EMBL/GenBank/DDBJ databases">
        <title>Rhizophora mucronata_Transcriptome.</title>
        <authorList>
            <person name="Meera S.P."/>
            <person name="Sreeshan A."/>
            <person name="Augustine A."/>
        </authorList>
    </citation>
    <scope>NUCLEOTIDE SEQUENCE</scope>
    <source>
        <tissue evidence="2">Leaf</tissue>
    </source>
</reference>
<protein>
    <submittedName>
        <fullName evidence="2">Uncharacterized protein MANES_14G068000</fullName>
    </submittedName>
</protein>
<name>A0A2P2JZ86_RHIMU</name>
<evidence type="ECO:0000256" key="1">
    <source>
        <dbReference type="SAM" id="Phobius"/>
    </source>
</evidence>
<keyword evidence="1" id="KW-0472">Membrane</keyword>
<feature type="transmembrane region" description="Helical" evidence="1">
    <location>
        <begin position="12"/>
        <end position="30"/>
    </location>
</feature>